<comment type="subunit">
    <text evidence="4">The methyltransferase is composed of M and S polypeptides.</text>
</comment>
<dbReference type="PANTHER" id="PTHR43140">
    <property type="entry name" value="TYPE-1 RESTRICTION ENZYME ECOKI SPECIFICITY PROTEIN"/>
    <property type="match status" value="1"/>
</dbReference>
<reference evidence="6 7" key="1">
    <citation type="submission" date="2018-09" db="EMBL/GenBank/DDBJ databases">
        <title>Evolutionary history of phycoerythrin pigmentation in the water bloom-forming cyanobacterium Microcystis aeruginosa.</title>
        <authorList>
            <person name="Tanabe Y."/>
            <person name="Tanabe Y."/>
            <person name="Yamaguchi H."/>
        </authorList>
    </citation>
    <scope>NUCLEOTIDE SEQUENCE [LARGE SCALE GENOMIC DNA]</scope>
    <source>
        <strain evidence="6 7">NIES-2521</strain>
    </source>
</reference>
<dbReference type="SUPFAM" id="SSF116734">
    <property type="entry name" value="DNA methylase specificity domain"/>
    <property type="match status" value="2"/>
</dbReference>
<dbReference type="InterPro" id="IPR044946">
    <property type="entry name" value="Restrct_endonuc_typeI_TRD_sf"/>
</dbReference>
<dbReference type="InterPro" id="IPR000055">
    <property type="entry name" value="Restrct_endonuc_typeI_TRD"/>
</dbReference>
<dbReference type="RefSeq" id="WP_149973161.1">
    <property type="nucleotide sequence ID" value="NZ_BHVQ01000001.1"/>
</dbReference>
<evidence type="ECO:0000256" key="1">
    <source>
        <dbReference type="ARBA" id="ARBA00010923"/>
    </source>
</evidence>
<sequence>MNIKKIKEVCDLRPQKREAKLKLSDEALVSFVPMNNLGILSKNLNLYQEKKLKDVYKGYVYFAENDILLAKITPCFENGKLGIARNLKNGIGFGSSEYIVLRSKGEIDPEYLFYFLSQEKFRAEGRQVLSGAVGQQRVPNEFVENYLVPVPPIEEQKRIVEILDKAFEGIAQAEANTRRNLINARELFDSYLNNIFRERGDEWIDEKLGDISENLDSERIPVTKSKRTSGKVPYYGASGIVDYVDDFIFDEELLLVSEDGANLLARTYPIAFSISGKAWVNNHAHVLKFNDISLQRFIEYFLNSISLERYVSGMAQPKLNQKALNSILIPIAPKEIREKVVNNLDSLKGNVNSLETIYQRKLEAIAELKQSILEKAFTGQLSQ</sequence>
<dbReference type="Proteomes" id="UP000324689">
    <property type="component" value="Unassembled WGS sequence"/>
</dbReference>
<dbReference type="Gene3D" id="3.90.220.20">
    <property type="entry name" value="DNA methylase specificity domains"/>
    <property type="match status" value="2"/>
</dbReference>
<evidence type="ECO:0000313" key="7">
    <source>
        <dbReference type="Proteomes" id="UP000324689"/>
    </source>
</evidence>
<keyword evidence="3" id="KW-0238">DNA-binding</keyword>
<feature type="domain" description="Type I restriction modification DNA specificity" evidence="5">
    <location>
        <begin position="201"/>
        <end position="356"/>
    </location>
</feature>
<dbReference type="CDD" id="cd17260">
    <property type="entry name" value="RMtype1_S_EcoEI-TRD1-CR1_like"/>
    <property type="match status" value="1"/>
</dbReference>
<feature type="domain" description="Type I restriction modification DNA specificity" evidence="5">
    <location>
        <begin position="2"/>
        <end position="171"/>
    </location>
</feature>
<comment type="caution">
    <text evidence="6">The sequence shown here is derived from an EMBL/GenBank/DDBJ whole genome shotgun (WGS) entry which is preliminary data.</text>
</comment>
<evidence type="ECO:0000259" key="5">
    <source>
        <dbReference type="Pfam" id="PF01420"/>
    </source>
</evidence>
<dbReference type="Pfam" id="PF01420">
    <property type="entry name" value="Methylase_S"/>
    <property type="match status" value="2"/>
</dbReference>
<organism evidence="6 7">
    <name type="scientific">Microcystis aeruginosa NIES-2521</name>
    <dbReference type="NCBI Taxonomy" id="2303983"/>
    <lineage>
        <taxon>Bacteria</taxon>
        <taxon>Bacillati</taxon>
        <taxon>Cyanobacteriota</taxon>
        <taxon>Cyanophyceae</taxon>
        <taxon>Oscillatoriophycideae</taxon>
        <taxon>Chroococcales</taxon>
        <taxon>Microcystaceae</taxon>
        <taxon>Microcystis</taxon>
    </lineage>
</organism>
<dbReference type="GO" id="GO:0003677">
    <property type="term" value="F:DNA binding"/>
    <property type="evidence" value="ECO:0007669"/>
    <property type="project" value="UniProtKB-KW"/>
</dbReference>
<proteinExistence type="inferred from homology"/>
<keyword evidence="2" id="KW-0680">Restriction system</keyword>
<name>A0A5A5RYC8_MICAE</name>
<evidence type="ECO:0000313" key="6">
    <source>
        <dbReference type="EMBL" id="GCA78117.1"/>
    </source>
</evidence>
<dbReference type="GO" id="GO:0009307">
    <property type="term" value="P:DNA restriction-modification system"/>
    <property type="evidence" value="ECO:0007669"/>
    <property type="project" value="UniProtKB-KW"/>
</dbReference>
<dbReference type="AlphaFoldDB" id="A0A5A5RYC8"/>
<gene>
    <name evidence="6" type="ORF">MiTs_00095</name>
</gene>
<evidence type="ECO:0000256" key="3">
    <source>
        <dbReference type="ARBA" id="ARBA00023125"/>
    </source>
</evidence>
<dbReference type="PANTHER" id="PTHR43140:SF1">
    <property type="entry name" value="TYPE I RESTRICTION ENZYME ECOKI SPECIFICITY SUBUNIT"/>
    <property type="match status" value="1"/>
</dbReference>
<protein>
    <recommendedName>
        <fullName evidence="5">Type I restriction modification DNA specificity domain-containing protein</fullName>
    </recommendedName>
</protein>
<evidence type="ECO:0000256" key="4">
    <source>
        <dbReference type="ARBA" id="ARBA00038652"/>
    </source>
</evidence>
<dbReference type="CDD" id="cd17262">
    <property type="entry name" value="RMtype1_S_Aco12261I-TRD2-CR2"/>
    <property type="match status" value="1"/>
</dbReference>
<comment type="similarity">
    <text evidence="1">Belongs to the type-I restriction system S methylase family.</text>
</comment>
<evidence type="ECO:0000256" key="2">
    <source>
        <dbReference type="ARBA" id="ARBA00022747"/>
    </source>
</evidence>
<dbReference type="InterPro" id="IPR051212">
    <property type="entry name" value="Type-I_RE_S_subunit"/>
</dbReference>
<dbReference type="EMBL" id="BHVQ01000001">
    <property type="protein sequence ID" value="GCA78117.1"/>
    <property type="molecule type" value="Genomic_DNA"/>
</dbReference>
<accession>A0A5A5RYC8</accession>